<dbReference type="GO" id="GO:0004594">
    <property type="term" value="F:pantothenate kinase activity"/>
    <property type="evidence" value="ECO:0007669"/>
    <property type="project" value="UniProtKB-EC"/>
</dbReference>
<evidence type="ECO:0000256" key="12">
    <source>
        <dbReference type="ARBA" id="ARBA00022723"/>
    </source>
</evidence>
<evidence type="ECO:0000256" key="10">
    <source>
        <dbReference type="ARBA" id="ARBA00022596"/>
    </source>
</evidence>
<keyword evidence="18" id="KW-0944">Nitration</keyword>
<dbReference type="FunFam" id="3.40.50.10880:FF:000001">
    <property type="entry name" value="Pantothenate kinase 4"/>
    <property type="match status" value="1"/>
</dbReference>
<evidence type="ECO:0000256" key="18">
    <source>
        <dbReference type="ARBA" id="ARBA00023074"/>
    </source>
</evidence>
<evidence type="ECO:0000256" key="16">
    <source>
        <dbReference type="ARBA" id="ARBA00022840"/>
    </source>
</evidence>
<keyword evidence="9" id="KW-0963">Cytoplasm</keyword>
<evidence type="ECO:0000256" key="22">
    <source>
        <dbReference type="ARBA" id="ARBA00046055"/>
    </source>
</evidence>
<evidence type="ECO:0000256" key="13">
    <source>
        <dbReference type="ARBA" id="ARBA00022741"/>
    </source>
</evidence>
<dbReference type="FunFam" id="3.30.420.40:FF:000025">
    <property type="entry name" value="pantothenate kinase 2, mitochondrial"/>
    <property type="match status" value="1"/>
</dbReference>
<dbReference type="AlphaFoldDB" id="A0AAJ6VZV6"/>
<keyword evidence="15" id="KW-0378">Hydrolase</keyword>
<dbReference type="GO" id="GO:0005829">
    <property type="term" value="C:cytosol"/>
    <property type="evidence" value="ECO:0007669"/>
    <property type="project" value="TreeGrafter"/>
</dbReference>
<evidence type="ECO:0000256" key="11">
    <source>
        <dbReference type="ARBA" id="ARBA00022679"/>
    </source>
</evidence>
<dbReference type="GeneID" id="100904097"/>
<dbReference type="InterPro" id="IPR004567">
    <property type="entry name" value="Type_II_PanK"/>
</dbReference>
<dbReference type="EC" id="2.7.1.33" evidence="7"/>
<sequence length="747" mass="83478">MDQAAALEIPHLRHLQEAKMFAIDVGGSLAKIAYFSNVPVKRAHYADNKIVSCSSGRLHFAKFEARQLESCLNFIREQGPPTEIRATGGGSHRRKELIQKALGPQCTIYLEDEMKCIVTGANFLLRNIPHEVFSYEKRDNFKFKPNDTNVFPYLLVNIGSGVSIIKVESETSFERIGGSALGGASFWGLGSLLTGTRDFDELLQLAEEGDHRSVDTLIGDIYGSDYVGLSADTIACSFGKLSRVHATSATNNGGDNNNIRDNVNPADLARSLLLVISNDIGQLASLYALSHNLDRVYFGGYFLRSRPLSMHTLSFAVNFWSKAKVEPLFLRHEGYLGAIGAYLAGDKSAMISDKVSWAENYACSSLAGVPGTAPSHLEMDLFEWPMVSCPLLKHPEKYTADTVDLTKDAPAREYWLDCFENAITKFVEVAVESQKDKIDAEERGQAVREKYLEKIKYLRLNPCVYGSLTVRSLLDMREQCLLEFDFADPYMVQKRTENQLALGELKKRITHLDSIADDVERQTELVIGLLAGNVFDYGAKEVVRLLQEAETKNESFGFERANSLLQKRPWLVDNLDQWLERAKSHVHKCAAIFVDNCGADFVLGVVPFARELVRRGTRVMLCANARPVLNDVTYDELRLLAEQIASICPVWNQALRDGRIKLQDSGQSSPCLDFARIKRQTAEELSLCDLLVIEGMGRAIHTNFNTEFTCDSIRGAVLKNKWLAKRLGGDMFSVVFKFEAKDNVTKE</sequence>
<evidence type="ECO:0000256" key="1">
    <source>
        <dbReference type="ARBA" id="ARBA00001206"/>
    </source>
</evidence>
<evidence type="ECO:0000256" key="17">
    <source>
        <dbReference type="ARBA" id="ARBA00022993"/>
    </source>
</evidence>
<comment type="catalytic activity">
    <reaction evidence="1">
        <text>(R)-pantothenate + ATP = (R)-4'-phosphopantothenate + ADP + H(+)</text>
        <dbReference type="Rhea" id="RHEA:16373"/>
        <dbReference type="ChEBI" id="CHEBI:10986"/>
        <dbReference type="ChEBI" id="CHEBI:15378"/>
        <dbReference type="ChEBI" id="CHEBI:29032"/>
        <dbReference type="ChEBI" id="CHEBI:30616"/>
        <dbReference type="ChEBI" id="CHEBI:456216"/>
        <dbReference type="EC" id="2.7.1.33"/>
    </reaction>
</comment>
<comment type="similarity">
    <text evidence="23">Belongs to the type II pantothenate kinase family.</text>
</comment>
<evidence type="ECO:0000256" key="20">
    <source>
        <dbReference type="ARBA" id="ARBA00029347"/>
    </source>
</evidence>
<dbReference type="GO" id="GO:0016787">
    <property type="term" value="F:hydrolase activity"/>
    <property type="evidence" value="ECO:0007669"/>
    <property type="project" value="UniProtKB-KW"/>
</dbReference>
<dbReference type="PANTHER" id="PTHR12280:SF20">
    <property type="entry name" value="4'-PHOSPHOPANTETHEINE PHOSPHATASE"/>
    <property type="match status" value="1"/>
</dbReference>
<dbReference type="CDD" id="cd24123">
    <property type="entry name" value="ASKHA_NBD_PanK-II_Pank4"/>
    <property type="match status" value="1"/>
</dbReference>
<comment type="cofactor">
    <cofactor evidence="2">
        <name>Mn(2+)</name>
        <dbReference type="ChEBI" id="CHEBI:29035"/>
    </cofactor>
</comment>
<dbReference type="GO" id="GO:0005634">
    <property type="term" value="C:nucleus"/>
    <property type="evidence" value="ECO:0007669"/>
    <property type="project" value="TreeGrafter"/>
</dbReference>
<dbReference type="KEGG" id="goe:100904097"/>
<dbReference type="SUPFAM" id="SSF53067">
    <property type="entry name" value="Actin-like ATPase domain"/>
    <property type="match status" value="2"/>
</dbReference>
<evidence type="ECO:0000256" key="19">
    <source>
        <dbReference type="ARBA" id="ARBA00023211"/>
    </source>
</evidence>
<evidence type="ECO:0000259" key="24">
    <source>
        <dbReference type="Pfam" id="PF01937"/>
    </source>
</evidence>
<organism evidence="25 26">
    <name type="scientific">Galendromus occidentalis</name>
    <name type="common">western predatory mite</name>
    <dbReference type="NCBI Taxonomy" id="34638"/>
    <lineage>
        <taxon>Eukaryota</taxon>
        <taxon>Metazoa</taxon>
        <taxon>Ecdysozoa</taxon>
        <taxon>Arthropoda</taxon>
        <taxon>Chelicerata</taxon>
        <taxon>Arachnida</taxon>
        <taxon>Acari</taxon>
        <taxon>Parasitiformes</taxon>
        <taxon>Mesostigmata</taxon>
        <taxon>Gamasina</taxon>
        <taxon>Phytoseioidea</taxon>
        <taxon>Phytoseiidae</taxon>
        <taxon>Typhlodrominae</taxon>
        <taxon>Galendromus</taxon>
    </lineage>
</organism>
<dbReference type="Pfam" id="PF01937">
    <property type="entry name" value="ARMT1-like_dom"/>
    <property type="match status" value="1"/>
</dbReference>
<evidence type="ECO:0000256" key="3">
    <source>
        <dbReference type="ARBA" id="ARBA00001967"/>
    </source>
</evidence>
<evidence type="ECO:0000256" key="6">
    <source>
        <dbReference type="ARBA" id="ARBA00011388"/>
    </source>
</evidence>
<dbReference type="GO" id="GO:0015937">
    <property type="term" value="P:coenzyme A biosynthetic process"/>
    <property type="evidence" value="ECO:0007669"/>
    <property type="project" value="UniProtKB-KW"/>
</dbReference>
<keyword evidence="10" id="KW-0533">Nickel</keyword>
<dbReference type="InterPro" id="IPR043129">
    <property type="entry name" value="ATPase_NBD"/>
</dbReference>
<evidence type="ECO:0000256" key="5">
    <source>
        <dbReference type="ARBA" id="ARBA00005225"/>
    </source>
</evidence>
<evidence type="ECO:0000256" key="14">
    <source>
        <dbReference type="ARBA" id="ARBA00022777"/>
    </source>
</evidence>
<dbReference type="Proteomes" id="UP000694867">
    <property type="component" value="Unplaced"/>
</dbReference>
<comment type="cofactor">
    <cofactor evidence="3">
        <name>Ni(2+)</name>
        <dbReference type="ChEBI" id="CHEBI:49786"/>
    </cofactor>
</comment>
<evidence type="ECO:0000256" key="4">
    <source>
        <dbReference type="ARBA" id="ARBA00004496"/>
    </source>
</evidence>
<keyword evidence="16" id="KW-0067">ATP-binding</keyword>
<dbReference type="InterPro" id="IPR002791">
    <property type="entry name" value="ARMT1-like_metal-bd"/>
</dbReference>
<dbReference type="PANTHER" id="PTHR12280">
    <property type="entry name" value="PANTOTHENATE KINASE"/>
    <property type="match status" value="1"/>
</dbReference>
<proteinExistence type="inferred from homology"/>
<comment type="subcellular location">
    <subcellularLocation>
        <location evidence="4">Cytoplasm</location>
    </subcellularLocation>
</comment>
<comment type="catalytic activity">
    <reaction evidence="20">
        <text>(R)-4'-phospho-S-sulfopantetheine + H2O = (R)-S-sulfopantetheine + phosphate</text>
        <dbReference type="Rhea" id="RHEA:68340"/>
        <dbReference type="ChEBI" id="CHEBI:15377"/>
        <dbReference type="ChEBI" id="CHEBI:43474"/>
        <dbReference type="ChEBI" id="CHEBI:177302"/>
        <dbReference type="ChEBI" id="CHEBI:177303"/>
    </reaction>
    <physiologicalReaction direction="left-to-right" evidence="20">
        <dbReference type="Rhea" id="RHEA:68341"/>
    </physiologicalReaction>
</comment>
<evidence type="ECO:0000256" key="7">
    <source>
        <dbReference type="ARBA" id="ARBA00012102"/>
    </source>
</evidence>
<dbReference type="Pfam" id="PF03630">
    <property type="entry name" value="Fumble"/>
    <property type="match status" value="1"/>
</dbReference>
<dbReference type="InterPro" id="IPR036075">
    <property type="entry name" value="ARMT-1-like_metal-bd_sf"/>
</dbReference>
<name>A0AAJ6VZV6_9ACAR</name>
<evidence type="ECO:0000256" key="21">
    <source>
        <dbReference type="ARBA" id="ARBA00032948"/>
    </source>
</evidence>
<keyword evidence="25" id="KW-1185">Reference proteome</keyword>
<evidence type="ECO:0000256" key="2">
    <source>
        <dbReference type="ARBA" id="ARBA00001936"/>
    </source>
</evidence>
<dbReference type="RefSeq" id="XP_003746218.1">
    <property type="nucleotide sequence ID" value="XM_003746170.1"/>
</dbReference>
<evidence type="ECO:0000256" key="9">
    <source>
        <dbReference type="ARBA" id="ARBA00022490"/>
    </source>
</evidence>
<gene>
    <name evidence="26" type="primary">LOC100904097</name>
</gene>
<dbReference type="Gene3D" id="3.30.420.510">
    <property type="match status" value="1"/>
</dbReference>
<dbReference type="NCBIfam" id="TIGR00555">
    <property type="entry name" value="panK_eukar"/>
    <property type="match status" value="1"/>
</dbReference>
<dbReference type="GO" id="GO:0046872">
    <property type="term" value="F:metal ion binding"/>
    <property type="evidence" value="ECO:0007669"/>
    <property type="project" value="UniProtKB-KW"/>
</dbReference>
<dbReference type="GO" id="GO:0005524">
    <property type="term" value="F:ATP binding"/>
    <property type="evidence" value="ECO:0007669"/>
    <property type="project" value="UniProtKB-KW"/>
</dbReference>
<protein>
    <recommendedName>
        <fullName evidence="8">4'-phosphopantetheine phosphatase</fullName>
        <ecNumber evidence="7">2.7.1.33</ecNumber>
    </recommendedName>
    <alternativeName>
        <fullName evidence="21">Inactive pantothenic acid kinase 4</fullName>
    </alternativeName>
</protein>
<accession>A0AAJ6VZV6</accession>
<reference evidence="26" key="1">
    <citation type="submission" date="2025-08" db="UniProtKB">
        <authorList>
            <consortium name="RefSeq"/>
        </authorList>
    </citation>
    <scope>IDENTIFICATION</scope>
</reference>
<keyword evidence="17" id="KW-0173">Coenzyme A biosynthesis</keyword>
<comment type="pathway">
    <text evidence="5">Cofactor biosynthesis; coenzyme A biosynthesis; CoA from (R)-pantothenate: step 1/5.</text>
</comment>
<dbReference type="SUPFAM" id="SSF111321">
    <property type="entry name" value="AF1104-like"/>
    <property type="match status" value="1"/>
</dbReference>
<dbReference type="Gene3D" id="1.20.1700.10">
    <property type="entry name" value="AF1104-like"/>
    <property type="match status" value="1"/>
</dbReference>
<keyword evidence="14 26" id="KW-0418">Kinase</keyword>
<evidence type="ECO:0000313" key="26">
    <source>
        <dbReference type="RefSeq" id="XP_003746218.1"/>
    </source>
</evidence>
<comment type="subunit">
    <text evidence="6">Homodimer. Interacts with PKM.</text>
</comment>
<keyword evidence="12" id="KW-0479">Metal-binding</keyword>
<evidence type="ECO:0000256" key="23">
    <source>
        <dbReference type="ARBA" id="ARBA00060870"/>
    </source>
</evidence>
<evidence type="ECO:0000256" key="15">
    <source>
        <dbReference type="ARBA" id="ARBA00022801"/>
    </source>
</evidence>
<dbReference type="Gene3D" id="3.40.50.10880">
    <property type="entry name" value="Uncharacterised protein PF01937, DUF89, domain 3"/>
    <property type="match status" value="1"/>
</dbReference>
<dbReference type="Gene3D" id="3.30.420.40">
    <property type="match status" value="1"/>
</dbReference>
<keyword evidence="13" id="KW-0547">Nucleotide-binding</keyword>
<comment type="function">
    <text evidence="22">Phosphatase which shows a preference for 4'-phosphopantetheine and its oxidatively damaged forms (sulfonate or S-sulfonate), providing strong indirect evidence that the phosphatase activity pre-empts damage in the coenzyme A (CoA) pathway. Hydrolyzing excess 4'-phosphopantetheine could constitute a directed overflow mechanism to prevent its oxidation to the S-sulfonate, sulfonate, or other forms. Hydrolyzing 4'-phosphopantetheine sulfonate or S-sulfonate would forestall their conversion to inactive forms of CoA and acyl carrier protein. May play a role in the physiological regulation of CoA intracellular levels.</text>
</comment>
<dbReference type="InterPro" id="IPR035073">
    <property type="entry name" value="At2g17340_3_helix_bundle"/>
</dbReference>
<evidence type="ECO:0000256" key="8">
    <source>
        <dbReference type="ARBA" id="ARBA00019490"/>
    </source>
</evidence>
<keyword evidence="19" id="KW-0464">Manganese</keyword>
<feature type="domain" description="Damage-control phosphatase ARMT1-like metal-binding" evidence="24">
    <location>
        <begin position="419"/>
        <end position="730"/>
    </location>
</feature>
<keyword evidence="11" id="KW-0808">Transferase</keyword>
<evidence type="ECO:0000313" key="25">
    <source>
        <dbReference type="Proteomes" id="UP000694867"/>
    </source>
</evidence>